<feature type="chain" id="PRO_5039676796" description="DUF732 domain-containing protein" evidence="1">
    <location>
        <begin position="26"/>
        <end position="143"/>
    </location>
</feature>
<evidence type="ECO:0008006" key="4">
    <source>
        <dbReference type="Google" id="ProtNLM"/>
    </source>
</evidence>
<reference evidence="2" key="1">
    <citation type="journal article" date="2021" name="PeerJ">
        <title>Extensive microbial diversity within the chicken gut microbiome revealed by metagenomics and culture.</title>
        <authorList>
            <person name="Gilroy R."/>
            <person name="Ravi A."/>
            <person name="Getino M."/>
            <person name="Pursley I."/>
            <person name="Horton D.L."/>
            <person name="Alikhan N.F."/>
            <person name="Baker D."/>
            <person name="Gharbi K."/>
            <person name="Hall N."/>
            <person name="Watson M."/>
            <person name="Adriaenssens E.M."/>
            <person name="Foster-Nyarko E."/>
            <person name="Jarju S."/>
            <person name="Secka A."/>
            <person name="Antonio M."/>
            <person name="Oren A."/>
            <person name="Chaudhuri R.R."/>
            <person name="La Ragione R."/>
            <person name="Hildebrand F."/>
            <person name="Pallen M.J."/>
        </authorList>
    </citation>
    <scope>NUCLEOTIDE SEQUENCE</scope>
    <source>
        <strain evidence="2">ChiGjej4B4-7305</strain>
    </source>
</reference>
<keyword evidence="1" id="KW-0732">Signal</keyword>
<gene>
    <name evidence="2" type="ORF">H9815_11480</name>
</gene>
<reference evidence="2" key="2">
    <citation type="submission" date="2021-04" db="EMBL/GenBank/DDBJ databases">
        <authorList>
            <person name="Gilroy R."/>
        </authorList>
    </citation>
    <scope>NUCLEOTIDE SEQUENCE</scope>
    <source>
        <strain evidence="2">ChiGjej4B4-7305</strain>
    </source>
</reference>
<evidence type="ECO:0000256" key="1">
    <source>
        <dbReference type="SAM" id="SignalP"/>
    </source>
</evidence>
<sequence length="143" mass="15214">MKTSSRLCYLLGAGLLLLAACSAGEYQPTAEDKDNYVVGYGRAMLAAADASGTTVDEGATPELLLEALSPSEQDGLVQGGLDVCEALRTEDADDLRQRRVIHDETSSVALGGVAVSFEDQAILAVRHLCPDAEERFEQVRAEL</sequence>
<name>A0A9D2EFH0_9MICO</name>
<accession>A0A9D2EFH0</accession>
<protein>
    <recommendedName>
        <fullName evidence="4">DUF732 domain-containing protein</fullName>
    </recommendedName>
</protein>
<organism evidence="2 3">
    <name type="scientific">Candidatus Ruania gallistercoris</name>
    <dbReference type="NCBI Taxonomy" id="2838746"/>
    <lineage>
        <taxon>Bacteria</taxon>
        <taxon>Bacillati</taxon>
        <taxon>Actinomycetota</taxon>
        <taxon>Actinomycetes</taxon>
        <taxon>Micrococcales</taxon>
        <taxon>Ruaniaceae</taxon>
        <taxon>Ruania</taxon>
    </lineage>
</organism>
<comment type="caution">
    <text evidence="2">The sequence shown here is derived from an EMBL/GenBank/DDBJ whole genome shotgun (WGS) entry which is preliminary data.</text>
</comment>
<proteinExistence type="predicted"/>
<dbReference type="AlphaFoldDB" id="A0A9D2EFH0"/>
<dbReference type="EMBL" id="DXBY01000196">
    <property type="protein sequence ID" value="HIZ36391.1"/>
    <property type="molecule type" value="Genomic_DNA"/>
</dbReference>
<feature type="signal peptide" evidence="1">
    <location>
        <begin position="1"/>
        <end position="25"/>
    </location>
</feature>
<evidence type="ECO:0000313" key="2">
    <source>
        <dbReference type="EMBL" id="HIZ36391.1"/>
    </source>
</evidence>
<evidence type="ECO:0000313" key="3">
    <source>
        <dbReference type="Proteomes" id="UP000824037"/>
    </source>
</evidence>
<dbReference type="Proteomes" id="UP000824037">
    <property type="component" value="Unassembled WGS sequence"/>
</dbReference>
<dbReference type="PROSITE" id="PS51257">
    <property type="entry name" value="PROKAR_LIPOPROTEIN"/>
    <property type="match status" value="1"/>
</dbReference>